<dbReference type="InterPro" id="IPR004360">
    <property type="entry name" value="Glyas_Fos-R_dOase_dom"/>
</dbReference>
<dbReference type="InterPro" id="IPR037523">
    <property type="entry name" value="VOC_core"/>
</dbReference>
<dbReference type="InterPro" id="IPR050383">
    <property type="entry name" value="GlyoxalaseI/FosfomycinResist"/>
</dbReference>
<dbReference type="Pfam" id="PF12867">
    <property type="entry name" value="DinB_2"/>
    <property type="match status" value="1"/>
</dbReference>
<dbReference type="RefSeq" id="WP_013615359.1">
    <property type="nucleotide sequence ID" value="NC_015161.1"/>
</dbReference>
<dbReference type="GO" id="GO:0051213">
    <property type="term" value="F:dioxygenase activity"/>
    <property type="evidence" value="ECO:0007669"/>
    <property type="project" value="UniProtKB-KW"/>
</dbReference>
<keyword evidence="3" id="KW-0046">Antibiotic resistance</keyword>
<dbReference type="eggNOG" id="COG0456">
    <property type="taxonomic scope" value="Bacteria"/>
</dbReference>
<dbReference type="Gene3D" id="3.10.180.10">
    <property type="entry name" value="2,3-Dihydroxybiphenyl 1,2-Dioxygenase, domain 1"/>
    <property type="match status" value="1"/>
</dbReference>
<keyword evidence="6" id="KW-1185">Reference proteome</keyword>
<dbReference type="PANTHER" id="PTHR21366">
    <property type="entry name" value="GLYOXALASE FAMILY PROTEIN"/>
    <property type="match status" value="1"/>
</dbReference>
<dbReference type="eggNOG" id="COG0346">
    <property type="taxonomic scope" value="Bacteria"/>
</dbReference>
<evidence type="ECO:0000256" key="3">
    <source>
        <dbReference type="ARBA" id="ARBA00023251"/>
    </source>
</evidence>
<dbReference type="STRING" id="693977.Deipr_1613"/>
<evidence type="ECO:0000256" key="1">
    <source>
        <dbReference type="ARBA" id="ARBA00011051"/>
    </source>
</evidence>
<evidence type="ECO:0000313" key="6">
    <source>
        <dbReference type="Proteomes" id="UP000007718"/>
    </source>
</evidence>
<keyword evidence="5" id="KW-0560">Oxidoreductase</keyword>
<name>F0RKH2_DEIPM</name>
<dbReference type="InterPro" id="IPR000335">
    <property type="entry name" value="Bleomycin-R"/>
</dbReference>
<dbReference type="InterPro" id="IPR034660">
    <property type="entry name" value="DinB/YfiT-like"/>
</dbReference>
<dbReference type="InterPro" id="IPR029068">
    <property type="entry name" value="Glyas_Bleomycin-R_OHBP_Dase"/>
</dbReference>
<comment type="similarity">
    <text evidence="1">Belongs to the bleomycin resistance protein family.</text>
</comment>
<dbReference type="HOGENOM" id="CLU_902309_0_0_0"/>
<evidence type="ECO:0000259" key="4">
    <source>
        <dbReference type="PROSITE" id="PS51819"/>
    </source>
</evidence>
<dbReference type="GO" id="GO:0046677">
    <property type="term" value="P:response to antibiotic"/>
    <property type="evidence" value="ECO:0007669"/>
    <property type="project" value="UniProtKB-KW"/>
</dbReference>
<feature type="domain" description="VOC" evidence="4">
    <location>
        <begin position="166"/>
        <end position="301"/>
    </location>
</feature>
<dbReference type="InterPro" id="IPR024775">
    <property type="entry name" value="DinB-like"/>
</dbReference>
<proteinExistence type="inferred from homology"/>
<dbReference type="PROSITE" id="PS51819">
    <property type="entry name" value="VOC"/>
    <property type="match status" value="1"/>
</dbReference>
<dbReference type="CDD" id="cd08349">
    <property type="entry name" value="BLMA_like"/>
    <property type="match status" value="1"/>
</dbReference>
<keyword evidence="5" id="KW-0223">Dioxygenase</keyword>
<dbReference type="PANTHER" id="PTHR21366:SF22">
    <property type="entry name" value="VOC DOMAIN-CONTAINING PROTEIN"/>
    <property type="match status" value="1"/>
</dbReference>
<dbReference type="OrthoDB" id="9795618at2"/>
<organism evidence="5 6">
    <name type="scientific">Deinococcus proteolyticus (strain ATCC 35074 / DSM 20540 / JCM 6276 / NBRC 101906 / NCIMB 13154 / VKM Ac-1939 / CCM 2703 / MRP)</name>
    <dbReference type="NCBI Taxonomy" id="693977"/>
    <lineage>
        <taxon>Bacteria</taxon>
        <taxon>Thermotogati</taxon>
        <taxon>Deinococcota</taxon>
        <taxon>Deinococci</taxon>
        <taxon>Deinococcales</taxon>
        <taxon>Deinococcaceae</taxon>
        <taxon>Deinococcus</taxon>
    </lineage>
</organism>
<evidence type="ECO:0000313" key="5">
    <source>
        <dbReference type="EMBL" id="ADY26751.1"/>
    </source>
</evidence>
<dbReference type="Pfam" id="PF00903">
    <property type="entry name" value="Glyoxalase"/>
    <property type="match status" value="1"/>
</dbReference>
<evidence type="ECO:0000256" key="2">
    <source>
        <dbReference type="ARBA" id="ARBA00021572"/>
    </source>
</evidence>
<protein>
    <recommendedName>
        <fullName evidence="2">Bleomycin resistance protein</fullName>
    </recommendedName>
</protein>
<dbReference type="EMBL" id="CP002536">
    <property type="protein sequence ID" value="ADY26751.1"/>
    <property type="molecule type" value="Genomic_DNA"/>
</dbReference>
<accession>F0RKH2</accession>
<dbReference type="SUPFAM" id="SSF109854">
    <property type="entry name" value="DinB/YfiT-like putative metalloenzymes"/>
    <property type="match status" value="1"/>
</dbReference>
<dbReference type="AlphaFoldDB" id="F0RKH2"/>
<dbReference type="KEGG" id="dpt:Deipr_1613"/>
<gene>
    <name evidence="5" type="ordered locus">Deipr_1613</name>
</gene>
<sequence length="308" mass="34203">MTAPHPADALAALLAEQLPELERLSEAQTSWRPAADIWSGKEILGHLIDSSANNHARFVGGALAAGGNYAGYSQEGWVMVGGYQHRPWRELLELWVAYQRQLIHLLRGVPAPAWRHEFTVRGERLTLHDLACGYVDHTHRHLTQLRERCAEAPAGTPPDLGAAAASWNPLVPELTVQDFGRSLDFYTRVLGFSVREQRSQPDFACLDLHGAQVMLEAWHPEGWNTGGWNIAELRPPLGRGVNLRIEVRALDGVRERLRAAGVTLYRDLQEEWYSVAGGQQQGVLELLVQDPDGYLLRLSEPLGSRPGA</sequence>
<reference evidence="6" key="1">
    <citation type="submission" date="2011-02" db="EMBL/GenBank/DDBJ databases">
        <title>The complete sequence of chromosome of Deinococcus proteolyticus DSM 20540.</title>
        <authorList>
            <consortium name="US DOE Joint Genome Institute (JGI-PGF)"/>
            <person name="Lucas S."/>
            <person name="Copeland A."/>
            <person name="Lapidus A."/>
            <person name="Bruce D."/>
            <person name="Goodwin L."/>
            <person name="Pitluck S."/>
            <person name="Kyrpides N."/>
            <person name="Mavromatis K."/>
            <person name="Pagani I."/>
            <person name="Ivanova N."/>
            <person name="Ovchinnikova G."/>
            <person name="Zeytun A."/>
            <person name="Detter J.C."/>
            <person name="Han C."/>
            <person name="Land M."/>
            <person name="Hauser L."/>
            <person name="Markowitz V."/>
            <person name="Cheng J.-F."/>
            <person name="Hugenholtz P."/>
            <person name="Woyke T."/>
            <person name="Wu D."/>
            <person name="Pukall R."/>
            <person name="Steenblock K."/>
            <person name="Brambilla E."/>
            <person name="Klenk H.-P."/>
            <person name="Eisen J.A."/>
        </authorList>
    </citation>
    <scope>NUCLEOTIDE SEQUENCE [LARGE SCALE GENOMIC DNA]</scope>
    <source>
        <strain evidence="6">ATCC 35074 / DSM 20540 / JCM 6276 / NBRC 101906 / NCIMB 13154 / VKM Ac-1939 / CCM 2703 / MRP</strain>
    </source>
</reference>
<dbReference type="Gene3D" id="1.20.120.450">
    <property type="entry name" value="dinb family like domain"/>
    <property type="match status" value="1"/>
</dbReference>
<dbReference type="Proteomes" id="UP000007718">
    <property type="component" value="Chromosome"/>
</dbReference>
<dbReference type="SUPFAM" id="SSF54593">
    <property type="entry name" value="Glyoxalase/Bleomycin resistance protein/Dihydroxybiphenyl dioxygenase"/>
    <property type="match status" value="1"/>
</dbReference>
<reference evidence="5 6" key="2">
    <citation type="journal article" date="2012" name="Stand. Genomic Sci.">
        <title>Complete genome sequence of the orange-red pigmented, radioresistant Deinococcus proteolyticus type strain (MRP(T)).</title>
        <authorList>
            <person name="Copeland A."/>
            <person name="Zeytun A."/>
            <person name="Yassawong M."/>
            <person name="Nolan M."/>
            <person name="Lucas S."/>
            <person name="Hammon N."/>
            <person name="Deshpande S."/>
            <person name="Cheng J.F."/>
            <person name="Han C."/>
            <person name="Tapia R."/>
            <person name="Goodwin L.A."/>
            <person name="Pitluck S."/>
            <person name="Mavromatis K."/>
            <person name="Liolios K."/>
            <person name="Pagani I."/>
            <person name="Ivanova N."/>
            <person name="Mikhailova N."/>
            <person name="Pati A."/>
            <person name="Chen A."/>
            <person name="Palaniappan K."/>
            <person name="Land M."/>
            <person name="Hauser L."/>
            <person name="Jeffries C.D."/>
            <person name="Brambilla E.M."/>
            <person name="Rohde M."/>
            <person name="Sikorski J."/>
            <person name="Pukall R."/>
            <person name="Goker M."/>
            <person name="Detter J.C."/>
            <person name="Woyke T."/>
            <person name="Bristow J."/>
            <person name="Eisen J.A."/>
            <person name="Markowitz V."/>
            <person name="Hugenholtz P."/>
            <person name="Kyrpides N.C."/>
            <person name="Klenk H.P."/>
            <person name="Lapidus A."/>
        </authorList>
    </citation>
    <scope>NUCLEOTIDE SEQUENCE [LARGE SCALE GENOMIC DNA]</scope>
    <source>
        <strain evidence="6">ATCC 35074 / DSM 20540 / JCM 6276 / NBRC 101906 / NCIMB 13154 / VKM Ac-1939 / CCM 2703 / MRP</strain>
    </source>
</reference>